<feature type="compositionally biased region" description="Basic and acidic residues" evidence="2">
    <location>
        <begin position="1"/>
        <end position="16"/>
    </location>
</feature>
<evidence type="ECO:0000313" key="3">
    <source>
        <dbReference type="EMBL" id="CAF9940947.1"/>
    </source>
</evidence>
<comment type="caution">
    <text evidence="3">The sequence shown here is derived from an EMBL/GenBank/DDBJ whole genome shotgun (WGS) entry which is preliminary data.</text>
</comment>
<evidence type="ECO:0000256" key="1">
    <source>
        <dbReference type="SAM" id="Coils"/>
    </source>
</evidence>
<dbReference type="EMBL" id="CAJPDR010000629">
    <property type="protein sequence ID" value="CAF9940947.1"/>
    <property type="molecule type" value="Genomic_DNA"/>
</dbReference>
<feature type="compositionally biased region" description="Basic and acidic residues" evidence="2">
    <location>
        <begin position="789"/>
        <end position="798"/>
    </location>
</feature>
<evidence type="ECO:0000313" key="4">
    <source>
        <dbReference type="Proteomes" id="UP000664203"/>
    </source>
</evidence>
<sequence length="842" mass="94085">EKPRESPSHDPRKSSIDRNPPSGRESDIMAPPPNAAKVTRSETSTPKVTSPSTISELERRQLPTTQPQTSLLDNLNGFAQSIISTASLTVKRDLTKQQAVGQQKERDRQSKFKSTFLTLIEDAESRVEGVEKVSIGIEKQIDLSSEAQSKIAISLASHLQKVVVSDAPPSVRDRDRLKDDLADIQAELKAAKKEIEISRDRGRYNDDLADLKADLKAAGKKIDYLNREAVMPAELREKLRGFATKDDFRGLITKDELRRVTTDEVRKHVTEALVPTEKKLASLTVEDANLNQTIKGVEAVTHKHLESAEGKDQQQASRIDRLDTSLSDIQMGLSRLELMLQEQKKDYATVKVDIGAQEKVLTDLDIFVRRDPNNDNSSLDKLVTRNSDRIQLLQKDCEKLNEIVRQTQDLQAVSRIDSSPRVSQASAKAETRIEEEVKLIRCDLDALKPEREDLELIRHDMDALKADREKVVLIRADLDSLINEEKLKDVGVAEGFEVIEGSLNRQHGYLARLQNEISLVKQSQTSPHVPNNPPTPPFASASTSPRETDHQKLQDLEMGLSKLMKTTQGLELFVNSQQQKFDGLTSDRVVQSMVHQMQQLYPQHPGNLVALVNQNVARQARVDSYLSGNLKDRLANIDAQIATRVGTDSKIEEMTQFTAESRRILLATINILKQDVDELKEAALNNRPQGPSDYGNRIDELTGRVTTVEARYVKAIDDFQTNQTDLVRNVTHLQSRPGSGSARNTPGELTIMSRSSKSVETNGTTITFENIDDSDSANTSSSQRSNRGVRRDGEERRPPNGNLKRKAIDSDKEVEDEGEEARPTNAKKVAKRRNVSGKNPFS</sequence>
<feature type="coiled-coil region" evidence="1">
    <location>
        <begin position="174"/>
        <end position="228"/>
    </location>
</feature>
<feature type="non-terminal residue" evidence="3">
    <location>
        <position position="1"/>
    </location>
</feature>
<reference evidence="3" key="1">
    <citation type="submission" date="2021-03" db="EMBL/GenBank/DDBJ databases">
        <authorList>
            <person name="Tagirdzhanova G."/>
        </authorList>
    </citation>
    <scope>NUCLEOTIDE SEQUENCE</scope>
</reference>
<dbReference type="AlphaFoldDB" id="A0A8H3J5A7"/>
<dbReference type="OrthoDB" id="3438382at2759"/>
<keyword evidence="1" id="KW-0175">Coiled coil</keyword>
<feature type="compositionally biased region" description="Polar residues" evidence="2">
    <location>
        <begin position="752"/>
        <end position="768"/>
    </location>
</feature>
<proteinExistence type="predicted"/>
<accession>A0A8H3J5A7</accession>
<feature type="compositionally biased region" description="Polar residues" evidence="2">
    <location>
        <begin position="41"/>
        <end position="55"/>
    </location>
</feature>
<organism evidence="3 4">
    <name type="scientific">Alectoria fallacina</name>
    <dbReference type="NCBI Taxonomy" id="1903189"/>
    <lineage>
        <taxon>Eukaryota</taxon>
        <taxon>Fungi</taxon>
        <taxon>Dikarya</taxon>
        <taxon>Ascomycota</taxon>
        <taxon>Pezizomycotina</taxon>
        <taxon>Lecanoromycetes</taxon>
        <taxon>OSLEUM clade</taxon>
        <taxon>Lecanoromycetidae</taxon>
        <taxon>Lecanorales</taxon>
        <taxon>Lecanorineae</taxon>
        <taxon>Parmeliaceae</taxon>
        <taxon>Alectoria</taxon>
    </lineage>
</organism>
<keyword evidence="4" id="KW-1185">Reference proteome</keyword>
<gene>
    <name evidence="3" type="ORF">ALECFALPRED_008911</name>
</gene>
<protein>
    <submittedName>
        <fullName evidence="3">Uncharacterized protein</fullName>
    </submittedName>
</protein>
<evidence type="ECO:0000256" key="2">
    <source>
        <dbReference type="SAM" id="MobiDB-lite"/>
    </source>
</evidence>
<feature type="region of interest" description="Disordered" evidence="2">
    <location>
        <begin position="1"/>
        <end position="69"/>
    </location>
</feature>
<feature type="compositionally biased region" description="Polar residues" evidence="2">
    <location>
        <begin position="731"/>
        <end position="744"/>
    </location>
</feature>
<dbReference type="Proteomes" id="UP000664203">
    <property type="component" value="Unassembled WGS sequence"/>
</dbReference>
<feature type="region of interest" description="Disordered" evidence="2">
    <location>
        <begin position="521"/>
        <end position="550"/>
    </location>
</feature>
<feature type="compositionally biased region" description="Polar residues" evidence="2">
    <location>
        <begin position="776"/>
        <end position="786"/>
    </location>
</feature>
<name>A0A8H3J5A7_9LECA</name>
<feature type="region of interest" description="Disordered" evidence="2">
    <location>
        <begin position="731"/>
        <end position="842"/>
    </location>
</feature>